<dbReference type="EMBL" id="BK015647">
    <property type="protein sequence ID" value="DAE17869.1"/>
    <property type="molecule type" value="Genomic_DNA"/>
</dbReference>
<reference evidence="1" key="1">
    <citation type="journal article" date="2021" name="Proc. Natl. Acad. Sci. U.S.A.">
        <title>A Catalog of Tens of Thousands of Viruses from Human Metagenomes Reveals Hidden Associations with Chronic Diseases.</title>
        <authorList>
            <person name="Tisza M.J."/>
            <person name="Buck C.B."/>
        </authorList>
    </citation>
    <scope>NUCLEOTIDE SEQUENCE</scope>
    <source>
        <strain evidence="1">CtWBz6</strain>
    </source>
</reference>
<name>A0A8S5QGH8_9CAUD</name>
<sequence>MAAPRNDNLTETAEEYTSAVPPAAFCVSETVGGAGCFAHARLPRCFSPVEAEPVRTGSAYSVCGSS</sequence>
<evidence type="ECO:0000313" key="1">
    <source>
        <dbReference type="EMBL" id="DAE17869.1"/>
    </source>
</evidence>
<proteinExistence type="predicted"/>
<accession>A0A8S5QGH8</accession>
<protein>
    <submittedName>
        <fullName evidence="1">Uncharacterized protein</fullName>
    </submittedName>
</protein>
<organism evidence="1">
    <name type="scientific">Siphoviridae sp. ctWBz6</name>
    <dbReference type="NCBI Taxonomy" id="2825536"/>
    <lineage>
        <taxon>Viruses</taxon>
        <taxon>Duplodnaviria</taxon>
        <taxon>Heunggongvirae</taxon>
        <taxon>Uroviricota</taxon>
        <taxon>Caudoviricetes</taxon>
    </lineage>
</organism>